<organism evidence="5 6">
    <name type="scientific">Adlercreutzia muris</name>
    <dbReference type="NCBI Taxonomy" id="1796610"/>
    <lineage>
        <taxon>Bacteria</taxon>
        <taxon>Bacillati</taxon>
        <taxon>Actinomycetota</taxon>
        <taxon>Coriobacteriia</taxon>
        <taxon>Eggerthellales</taxon>
        <taxon>Eggerthellaceae</taxon>
        <taxon>Adlercreutzia</taxon>
    </lineage>
</organism>
<dbReference type="InterPro" id="IPR050807">
    <property type="entry name" value="TransReg_Diox_bact_type"/>
</dbReference>
<dbReference type="GO" id="GO:0003700">
    <property type="term" value="F:DNA-binding transcription factor activity"/>
    <property type="evidence" value="ECO:0007669"/>
    <property type="project" value="TreeGrafter"/>
</dbReference>
<dbReference type="Pfam" id="PF01381">
    <property type="entry name" value="HTH_3"/>
    <property type="match status" value="1"/>
</dbReference>
<evidence type="ECO:0000256" key="3">
    <source>
        <dbReference type="ARBA" id="ARBA00023163"/>
    </source>
</evidence>
<name>A0A7C8BT20_9ACTN</name>
<evidence type="ECO:0000259" key="4">
    <source>
        <dbReference type="PROSITE" id="PS50943"/>
    </source>
</evidence>
<accession>A0A7C8BT20</accession>
<dbReference type="PROSITE" id="PS50943">
    <property type="entry name" value="HTH_CROC1"/>
    <property type="match status" value="1"/>
</dbReference>
<proteinExistence type="predicted"/>
<dbReference type="CDD" id="cd00093">
    <property type="entry name" value="HTH_XRE"/>
    <property type="match status" value="1"/>
</dbReference>
<keyword evidence="6" id="KW-1185">Reference proteome</keyword>
<keyword evidence="2" id="KW-0238">DNA-binding</keyword>
<comment type="caution">
    <text evidence="5">The sequence shown here is derived from an EMBL/GenBank/DDBJ whole genome shotgun (WGS) entry which is preliminary data.</text>
</comment>
<feature type="domain" description="HTH cro/C1-type" evidence="4">
    <location>
        <begin position="17"/>
        <end position="71"/>
    </location>
</feature>
<dbReference type="Proteomes" id="UP000479639">
    <property type="component" value="Unassembled WGS sequence"/>
</dbReference>
<protein>
    <submittedName>
        <fullName evidence="5">Helix-turn-helix transcriptional regulator</fullName>
    </submittedName>
</protein>
<evidence type="ECO:0000313" key="6">
    <source>
        <dbReference type="Proteomes" id="UP000479639"/>
    </source>
</evidence>
<sequence>MSQLAKNTARHALGRRIKDLRISQRLSIRRLGLMIGVDYSYLCNIENGKANATIDVIEKIALGLNVEIRDLFSN</sequence>
<dbReference type="PANTHER" id="PTHR46797">
    <property type="entry name" value="HTH-TYPE TRANSCRIPTIONAL REGULATOR"/>
    <property type="match status" value="1"/>
</dbReference>
<dbReference type="GO" id="GO:0005829">
    <property type="term" value="C:cytosol"/>
    <property type="evidence" value="ECO:0007669"/>
    <property type="project" value="TreeGrafter"/>
</dbReference>
<dbReference type="Gene3D" id="1.10.260.40">
    <property type="entry name" value="lambda repressor-like DNA-binding domains"/>
    <property type="match status" value="1"/>
</dbReference>
<dbReference type="InterPro" id="IPR001387">
    <property type="entry name" value="Cro/C1-type_HTH"/>
</dbReference>
<dbReference type="PANTHER" id="PTHR46797:SF23">
    <property type="entry name" value="HTH-TYPE TRANSCRIPTIONAL REGULATOR SUTR"/>
    <property type="match status" value="1"/>
</dbReference>
<dbReference type="SMART" id="SM00530">
    <property type="entry name" value="HTH_XRE"/>
    <property type="match status" value="1"/>
</dbReference>
<gene>
    <name evidence="5" type="ORF">F8D48_00320</name>
</gene>
<evidence type="ECO:0000256" key="2">
    <source>
        <dbReference type="ARBA" id="ARBA00023125"/>
    </source>
</evidence>
<keyword evidence="1" id="KW-0805">Transcription regulation</keyword>
<dbReference type="RefSeq" id="WP_084636631.1">
    <property type="nucleotide sequence ID" value="NZ_CAKODJ010000010.1"/>
</dbReference>
<evidence type="ECO:0000313" key="5">
    <source>
        <dbReference type="EMBL" id="KAB1651511.1"/>
    </source>
</evidence>
<evidence type="ECO:0000256" key="1">
    <source>
        <dbReference type="ARBA" id="ARBA00023015"/>
    </source>
</evidence>
<keyword evidence="3" id="KW-0804">Transcription</keyword>
<dbReference type="AlphaFoldDB" id="A0A7C8BT20"/>
<dbReference type="InterPro" id="IPR010982">
    <property type="entry name" value="Lambda_DNA-bd_dom_sf"/>
</dbReference>
<dbReference type="GO" id="GO:0003677">
    <property type="term" value="F:DNA binding"/>
    <property type="evidence" value="ECO:0007669"/>
    <property type="project" value="UniProtKB-KW"/>
</dbReference>
<reference evidence="5 6" key="1">
    <citation type="submission" date="2019-09" db="EMBL/GenBank/DDBJ databases">
        <title>Whole genome shotgun sequencing (WGS) of Ellagibacter isourolithinifaciens DSM 104140(T) and Adlercreutzia muris DSM 29508(T).</title>
        <authorList>
            <person name="Stoll D.A."/>
            <person name="Danylec N."/>
            <person name="Huch M."/>
        </authorList>
    </citation>
    <scope>NUCLEOTIDE SEQUENCE [LARGE SCALE GENOMIC DNA]</scope>
    <source>
        <strain evidence="5 6">DSM 29508</strain>
    </source>
</reference>
<dbReference type="SUPFAM" id="SSF47413">
    <property type="entry name" value="lambda repressor-like DNA-binding domains"/>
    <property type="match status" value="1"/>
</dbReference>
<dbReference type="EMBL" id="WAJS01000001">
    <property type="protein sequence ID" value="KAB1651511.1"/>
    <property type="molecule type" value="Genomic_DNA"/>
</dbReference>